<gene>
    <name evidence="2" type="ORF">SAMN02745168_1029</name>
</gene>
<dbReference type="AlphaFoldDB" id="A0A1W1ZFM5"/>
<evidence type="ECO:0000259" key="1">
    <source>
        <dbReference type="Pfam" id="PF22526"/>
    </source>
</evidence>
<protein>
    <recommendedName>
        <fullName evidence="1">DUF7000 domain-containing protein</fullName>
    </recommendedName>
</protein>
<evidence type="ECO:0000313" key="3">
    <source>
        <dbReference type="Proteomes" id="UP000192790"/>
    </source>
</evidence>
<sequence>MKTLNQLIGGYTCLLRQGELQAAYKGILEFIGRLRSDFMKMYPDSDIGGVYPGYMDMSYFSFSTKLLKDKGLKIAIVYLHEKGCFEVWLSARNRETKRRYESGIKHMVSVNPDLFHDETNPDAIIEYTLEPEPDFENQALLIHTIEHGVDQFITSVACLL</sequence>
<accession>A0A1W1ZFM5</accession>
<dbReference type="InterPro" id="IPR054269">
    <property type="entry name" value="DUF7000"/>
</dbReference>
<dbReference type="OrthoDB" id="9816011at2"/>
<evidence type="ECO:0000313" key="2">
    <source>
        <dbReference type="EMBL" id="SMC47146.1"/>
    </source>
</evidence>
<organism evidence="2 3">
    <name type="scientific">Papillibacter cinnamivorans DSM 12816</name>
    <dbReference type="NCBI Taxonomy" id="1122930"/>
    <lineage>
        <taxon>Bacteria</taxon>
        <taxon>Bacillati</taxon>
        <taxon>Bacillota</taxon>
        <taxon>Clostridia</taxon>
        <taxon>Eubacteriales</taxon>
        <taxon>Oscillospiraceae</taxon>
        <taxon>Papillibacter</taxon>
    </lineage>
</organism>
<name>A0A1W1ZFM5_9FIRM</name>
<dbReference type="Proteomes" id="UP000192790">
    <property type="component" value="Unassembled WGS sequence"/>
</dbReference>
<keyword evidence="3" id="KW-1185">Reference proteome</keyword>
<reference evidence="2 3" key="1">
    <citation type="submission" date="2017-04" db="EMBL/GenBank/DDBJ databases">
        <authorList>
            <person name="Afonso C.L."/>
            <person name="Miller P.J."/>
            <person name="Scott M.A."/>
            <person name="Spackman E."/>
            <person name="Goraichik I."/>
            <person name="Dimitrov K.M."/>
            <person name="Suarez D.L."/>
            <person name="Swayne D.E."/>
        </authorList>
    </citation>
    <scope>NUCLEOTIDE SEQUENCE [LARGE SCALE GENOMIC DNA]</scope>
    <source>
        <strain evidence="2 3">DSM 12816</strain>
    </source>
</reference>
<dbReference type="RefSeq" id="WP_084233669.1">
    <property type="nucleotide sequence ID" value="NZ_FWXW01000002.1"/>
</dbReference>
<dbReference type="STRING" id="1122930.SAMN02745168_1029"/>
<dbReference type="EMBL" id="FWXW01000002">
    <property type="protein sequence ID" value="SMC47146.1"/>
    <property type="molecule type" value="Genomic_DNA"/>
</dbReference>
<dbReference type="Pfam" id="PF22526">
    <property type="entry name" value="DUF7000"/>
    <property type="match status" value="1"/>
</dbReference>
<feature type="domain" description="DUF7000" evidence="1">
    <location>
        <begin position="4"/>
        <end position="158"/>
    </location>
</feature>
<proteinExistence type="predicted"/>